<accession>A0A8H9IMS0</accession>
<evidence type="ECO:0000313" key="2">
    <source>
        <dbReference type="Proteomes" id="UP000608923"/>
    </source>
</evidence>
<reference evidence="2" key="1">
    <citation type="journal article" date="2019" name="Int. J. Syst. Evol. Microbiol.">
        <title>The Global Catalogue of Microorganisms (GCM) 10K type strain sequencing project: providing services to taxonomists for standard genome sequencing and annotation.</title>
        <authorList>
            <consortium name="The Broad Institute Genomics Platform"/>
            <consortium name="The Broad Institute Genome Sequencing Center for Infectious Disease"/>
            <person name="Wu L."/>
            <person name="Ma J."/>
        </authorList>
    </citation>
    <scope>NUCLEOTIDE SEQUENCE [LARGE SCALE GENOMIC DNA]</scope>
    <source>
        <strain evidence="2">KCTC 42083</strain>
    </source>
</reference>
<comment type="caution">
    <text evidence="1">The sequence shown here is derived from an EMBL/GenBank/DDBJ whole genome shotgun (WGS) entry which is preliminary data.</text>
</comment>
<proteinExistence type="predicted"/>
<dbReference type="EMBL" id="BMZN01000004">
    <property type="protein sequence ID" value="GHC52353.1"/>
    <property type="molecule type" value="Genomic_DNA"/>
</dbReference>
<gene>
    <name evidence="1" type="ORF">GCM10010096_25540</name>
</gene>
<dbReference type="Gene3D" id="1.20.120.330">
    <property type="entry name" value="Nucleotidyltransferases domain 2"/>
    <property type="match status" value="1"/>
</dbReference>
<keyword evidence="2" id="KW-1185">Reference proteome</keyword>
<protein>
    <recommendedName>
        <fullName evidence="3">HEPN domain-containing protein</fullName>
    </recommendedName>
</protein>
<name>A0A8H9IMS0_9BURK</name>
<evidence type="ECO:0008006" key="3">
    <source>
        <dbReference type="Google" id="ProtNLM"/>
    </source>
</evidence>
<dbReference type="AlphaFoldDB" id="A0A8H9IMS0"/>
<dbReference type="RefSeq" id="WP_189392957.1">
    <property type="nucleotide sequence ID" value="NZ_BMZN01000004.1"/>
</dbReference>
<evidence type="ECO:0000313" key="1">
    <source>
        <dbReference type="EMBL" id="GHC52353.1"/>
    </source>
</evidence>
<sequence length="136" mass="15654">MSVTPQELMTFADELWRKADCELSHRFAVSKFYYSIYHLCDSEFSCYRLSSDDLRGGVHQRLWEGLKSFECESDFDKQVLLRTIGILGDILRVRRVSADYFLDENINSGDSRLARGHAKDVASKVQQYLTAATDMP</sequence>
<dbReference type="Proteomes" id="UP000608923">
    <property type="component" value="Unassembled WGS sequence"/>
</dbReference>
<organism evidence="1 2">
    <name type="scientific">Alcaligenes pakistanensis</name>
    <dbReference type="NCBI Taxonomy" id="1482717"/>
    <lineage>
        <taxon>Bacteria</taxon>
        <taxon>Pseudomonadati</taxon>
        <taxon>Pseudomonadota</taxon>
        <taxon>Betaproteobacteria</taxon>
        <taxon>Burkholderiales</taxon>
        <taxon>Alcaligenaceae</taxon>
        <taxon>Alcaligenes</taxon>
    </lineage>
</organism>